<accession>A0A1Y5YUS1</accession>
<name>A0A1Y5YUS1_9BACI</name>
<evidence type="ECO:0000256" key="1">
    <source>
        <dbReference type="SAM" id="Coils"/>
    </source>
</evidence>
<dbReference type="RefSeq" id="WP_050279502.1">
    <property type="nucleotide sequence ID" value="NZ_FWZD01000013.1"/>
</dbReference>
<proteinExistence type="predicted"/>
<feature type="domain" description="Replication initiation protein-like C-terminal" evidence="2">
    <location>
        <begin position="308"/>
        <end position="365"/>
    </location>
</feature>
<keyword evidence="1" id="KW-0175">Coiled coil</keyword>
<sequence>MNDVLKSNLLDITIDKLSIVADFKEGIKKEEFIRMVTSSNMPYSLQANRSKNFGYEEVLKCDSVDCGYIELAGELKKASVDLPKLISHRIRLEIQIEQEKKAREVGESLLSNAEYQGLFESLADVKELIAETDEDGRLTDERKLKRHERQIELTIEKLKGEIVALKSEIDEQELATGFKSEAMEKIHEEHVQILLNTLENKEKLIEVKRDELLRNAEMFLQLDANGFLPNNGKKKNDRLLKDVRFEFNPKHMAYNRVVDEAIRLVLGLLENIEVTGIHIACDYPVKIADLKIKDLSSKSECIYLDRDKKIETMYIGKRGSDNHLCIYNKKRENEENETLDQYPDVEHVTRFEARLRKKKAKEWIDSEYNPFDSIIVGDLEKVDNSKIKVNDRIVLEAIMNDYHGRYFGMMDKDQKSNWRKKIKQHVPKLFDVAGDYEKKKVLLTGELAELMKNKPSKQK</sequence>
<keyword evidence="3" id="KW-0648">Protein biosynthesis</keyword>
<dbReference type="Pfam" id="PF02486">
    <property type="entry name" value="Rep_trans"/>
    <property type="match status" value="1"/>
</dbReference>
<dbReference type="AlphaFoldDB" id="A0A1Y5YUS1"/>
<feature type="coiled-coil region" evidence="1">
    <location>
        <begin position="148"/>
        <end position="215"/>
    </location>
</feature>
<dbReference type="Proteomes" id="UP000194439">
    <property type="component" value="Unassembled WGS sequence"/>
</dbReference>
<organism evidence="3 4">
    <name type="scientific">Bacillus mobilis</name>
    <dbReference type="NCBI Taxonomy" id="2026190"/>
    <lineage>
        <taxon>Bacteria</taxon>
        <taxon>Bacillati</taxon>
        <taxon>Bacillota</taxon>
        <taxon>Bacilli</taxon>
        <taxon>Bacillales</taxon>
        <taxon>Bacillaceae</taxon>
        <taxon>Bacillus</taxon>
        <taxon>Bacillus cereus group</taxon>
    </lineage>
</organism>
<dbReference type="InterPro" id="IPR003491">
    <property type="entry name" value="REP-like_C"/>
</dbReference>
<evidence type="ECO:0000259" key="2">
    <source>
        <dbReference type="Pfam" id="PF02486"/>
    </source>
</evidence>
<protein>
    <submittedName>
        <fullName evidence="3">Replication initiation factor</fullName>
    </submittedName>
</protein>
<evidence type="ECO:0000313" key="4">
    <source>
        <dbReference type="Proteomes" id="UP000194439"/>
    </source>
</evidence>
<dbReference type="GO" id="GO:0003743">
    <property type="term" value="F:translation initiation factor activity"/>
    <property type="evidence" value="ECO:0007669"/>
    <property type="project" value="UniProtKB-KW"/>
</dbReference>
<evidence type="ECO:0000313" key="3">
    <source>
        <dbReference type="EMBL" id="SMD64977.1"/>
    </source>
</evidence>
<keyword evidence="3" id="KW-0396">Initiation factor</keyword>
<reference evidence="4" key="1">
    <citation type="submission" date="2017-04" db="EMBL/GenBank/DDBJ databases">
        <authorList>
            <person name="Criscuolo A."/>
        </authorList>
    </citation>
    <scope>NUCLEOTIDE SEQUENCE [LARGE SCALE GENOMIC DNA]</scope>
</reference>
<gene>
    <name evidence="3" type="ORF">BACERE00185_00023</name>
</gene>
<dbReference type="EMBL" id="FWZD01000013">
    <property type="protein sequence ID" value="SMD64977.1"/>
    <property type="molecule type" value="Genomic_DNA"/>
</dbReference>